<dbReference type="AlphaFoldDB" id="A0A0D2NWR7"/>
<keyword evidence="2" id="KW-1185">Reference proteome</keyword>
<dbReference type="EMBL" id="KN817562">
    <property type="protein sequence ID" value="KJA20946.1"/>
    <property type="molecule type" value="Genomic_DNA"/>
</dbReference>
<proteinExistence type="predicted"/>
<sequence>MHAVRTRSCLAPLRSRLSQIYNARPESAASPSRCETHTPYMSCWASRDEPAPPRNTGCTPSAPGAARAVRQPLSDLRSAPCLRRLARAPARTPHEYTGNALPCAAHRLRALQLATSYPSARCCASEPPAYDGPARAVSVTGGCMCAVEEVHARPARCGETCRRRYTARGERRTASPSCFKDGDALSWFVTEIDAGHPPPPPVVCAFLFPGCGVQLLRVSICARRGANYSMTWRHP</sequence>
<reference evidence="2" key="1">
    <citation type="submission" date="2014-04" db="EMBL/GenBank/DDBJ databases">
        <title>Evolutionary Origins and Diversification of the Mycorrhizal Mutualists.</title>
        <authorList>
            <consortium name="DOE Joint Genome Institute"/>
            <consortium name="Mycorrhizal Genomics Consortium"/>
            <person name="Kohler A."/>
            <person name="Kuo A."/>
            <person name="Nagy L.G."/>
            <person name="Floudas D."/>
            <person name="Copeland A."/>
            <person name="Barry K.W."/>
            <person name="Cichocki N."/>
            <person name="Veneault-Fourrey C."/>
            <person name="LaButti K."/>
            <person name="Lindquist E.A."/>
            <person name="Lipzen A."/>
            <person name="Lundell T."/>
            <person name="Morin E."/>
            <person name="Murat C."/>
            <person name="Riley R."/>
            <person name="Ohm R."/>
            <person name="Sun H."/>
            <person name="Tunlid A."/>
            <person name="Henrissat B."/>
            <person name="Grigoriev I.V."/>
            <person name="Hibbett D.S."/>
            <person name="Martin F."/>
        </authorList>
    </citation>
    <scope>NUCLEOTIDE SEQUENCE [LARGE SCALE GENOMIC DNA]</scope>
    <source>
        <strain evidence="2">FD-334 SS-4</strain>
    </source>
</reference>
<accession>A0A0D2NWR7</accession>
<name>A0A0D2NWR7_HYPSF</name>
<evidence type="ECO:0000313" key="2">
    <source>
        <dbReference type="Proteomes" id="UP000054270"/>
    </source>
</evidence>
<gene>
    <name evidence="1" type="ORF">HYPSUDRAFT_763714</name>
</gene>
<dbReference type="Proteomes" id="UP000054270">
    <property type="component" value="Unassembled WGS sequence"/>
</dbReference>
<organism evidence="1 2">
    <name type="scientific">Hypholoma sublateritium (strain FD-334 SS-4)</name>
    <dbReference type="NCBI Taxonomy" id="945553"/>
    <lineage>
        <taxon>Eukaryota</taxon>
        <taxon>Fungi</taxon>
        <taxon>Dikarya</taxon>
        <taxon>Basidiomycota</taxon>
        <taxon>Agaricomycotina</taxon>
        <taxon>Agaricomycetes</taxon>
        <taxon>Agaricomycetidae</taxon>
        <taxon>Agaricales</taxon>
        <taxon>Agaricineae</taxon>
        <taxon>Strophariaceae</taxon>
        <taxon>Hypholoma</taxon>
    </lineage>
</organism>
<protein>
    <submittedName>
        <fullName evidence="1">Uncharacterized protein</fullName>
    </submittedName>
</protein>
<evidence type="ECO:0000313" key="1">
    <source>
        <dbReference type="EMBL" id="KJA20946.1"/>
    </source>
</evidence>